<dbReference type="InterPro" id="IPR036265">
    <property type="entry name" value="HIT-like_sf"/>
</dbReference>
<dbReference type="Proteomes" id="UP000199584">
    <property type="component" value="Unassembled WGS sequence"/>
</dbReference>
<dbReference type="Gene3D" id="3.30.428.10">
    <property type="entry name" value="HIT-like"/>
    <property type="match status" value="2"/>
</dbReference>
<proteinExistence type="predicted"/>
<keyword evidence="1" id="KW-0808">Transferase</keyword>
<keyword evidence="2" id="KW-1185">Reference proteome</keyword>
<dbReference type="RefSeq" id="WP_092483286.1">
    <property type="nucleotide sequence ID" value="NZ_FOYM01000013.1"/>
</dbReference>
<protein>
    <submittedName>
        <fullName evidence="1">Galactose-1-phosphate uridylyltransferase</fullName>
    </submittedName>
</protein>
<organism evidence="1 2">
    <name type="scientific">Desulfoscipio geothermicus DSM 3669</name>
    <dbReference type="NCBI Taxonomy" id="1121426"/>
    <lineage>
        <taxon>Bacteria</taxon>
        <taxon>Bacillati</taxon>
        <taxon>Bacillota</taxon>
        <taxon>Clostridia</taxon>
        <taxon>Eubacteriales</taxon>
        <taxon>Desulfallaceae</taxon>
        <taxon>Desulfoscipio</taxon>
    </lineage>
</organism>
<dbReference type="EMBL" id="FOYM01000013">
    <property type="protein sequence ID" value="SFR06305.1"/>
    <property type="molecule type" value="Genomic_DNA"/>
</dbReference>
<sequence length="341" mass="38632">MPVKFIKTVNKSTFLDPANNFAPKTVNTEVRYDPLTGQISRIFPFRKLILHRHDWTPFVEESKQKFCPFCPAVVEKVTPKFPADIAPEGRIRVGDALAIPNLNPYEKHAAVVIMSSRHYIPMEEVDVRLMVDSFRAGLEYLQRSTGADPDGARYASVNWNYMPYAGGSLIHPHLQVLAGARPCTYDRHLINASVEYFKSYNSNYWTDLIDAEIKHGERYLGKTGRVHWLSTFAPRHVGDITGIIPGKQTVDDLNDSDLTDLAGGFKKIIDYYSRCNIVSFNAALYFARREDTGFTVHARIVGRFTIFPLVGSDITHMQILHDDPWTVILPETIAGELRALF</sequence>
<reference evidence="2" key="1">
    <citation type="submission" date="2016-10" db="EMBL/GenBank/DDBJ databases">
        <authorList>
            <person name="Varghese N."/>
            <person name="Submissions S."/>
        </authorList>
    </citation>
    <scope>NUCLEOTIDE SEQUENCE [LARGE SCALE GENOMIC DNA]</scope>
    <source>
        <strain evidence="2">DSM 3669</strain>
    </source>
</reference>
<evidence type="ECO:0000313" key="2">
    <source>
        <dbReference type="Proteomes" id="UP000199584"/>
    </source>
</evidence>
<dbReference type="OrthoDB" id="1803128at2"/>
<keyword evidence="1" id="KW-0548">Nucleotidyltransferase</keyword>
<dbReference type="STRING" id="39060.SAMN05660706_11340"/>
<dbReference type="GO" id="GO:0016779">
    <property type="term" value="F:nucleotidyltransferase activity"/>
    <property type="evidence" value="ECO:0007669"/>
    <property type="project" value="UniProtKB-KW"/>
</dbReference>
<dbReference type="SUPFAM" id="SSF54197">
    <property type="entry name" value="HIT-like"/>
    <property type="match status" value="2"/>
</dbReference>
<name>A0A1I6DLG8_9FIRM</name>
<gene>
    <name evidence="1" type="ORF">SAMN05660706_11340</name>
</gene>
<evidence type="ECO:0000313" key="1">
    <source>
        <dbReference type="EMBL" id="SFR06305.1"/>
    </source>
</evidence>
<accession>A0A1I6DLG8</accession>
<dbReference type="AlphaFoldDB" id="A0A1I6DLG8"/>